<reference evidence="6 7" key="1">
    <citation type="submission" date="2018-06" db="EMBL/GenBank/DDBJ databases">
        <authorList>
            <consortium name="Pathogen Informatics"/>
            <person name="Doyle S."/>
        </authorList>
    </citation>
    <scope>NUCLEOTIDE SEQUENCE [LARGE SCALE GENOMIC DNA]</scope>
    <source>
        <strain evidence="6 7">NCTC13148</strain>
    </source>
</reference>
<accession>A0A377C3G2</accession>
<comment type="catalytic activity">
    <reaction evidence="1">
        <text>Hydrolysis of terminal non-reducing beta-D-galactose residues in beta-D-galactosides.</text>
        <dbReference type="EC" id="3.2.1.23"/>
    </reaction>
</comment>
<dbReference type="PANTHER" id="PTHR46323:SF2">
    <property type="entry name" value="BETA-GALACTOSIDASE"/>
    <property type="match status" value="1"/>
</dbReference>
<evidence type="ECO:0000256" key="2">
    <source>
        <dbReference type="ARBA" id="ARBA00012756"/>
    </source>
</evidence>
<evidence type="ECO:0000259" key="5">
    <source>
        <dbReference type="SMART" id="SM01038"/>
    </source>
</evidence>
<dbReference type="AlphaFoldDB" id="A0A377C3G2"/>
<dbReference type="InterPro" id="IPR004199">
    <property type="entry name" value="B-gal_small/dom_5"/>
</dbReference>
<evidence type="ECO:0000313" key="6">
    <source>
        <dbReference type="EMBL" id="STL81921.1"/>
    </source>
</evidence>
<proteinExistence type="predicted"/>
<dbReference type="PANTHER" id="PTHR46323">
    <property type="entry name" value="BETA-GALACTOSIDASE"/>
    <property type="match status" value="1"/>
</dbReference>
<dbReference type="SMART" id="SM01038">
    <property type="entry name" value="Bgal_small_N"/>
    <property type="match status" value="1"/>
</dbReference>
<dbReference type="SUPFAM" id="SSF74650">
    <property type="entry name" value="Galactose mutarotase-like"/>
    <property type="match status" value="1"/>
</dbReference>
<evidence type="ECO:0000313" key="7">
    <source>
        <dbReference type="Proteomes" id="UP000254255"/>
    </source>
</evidence>
<organism evidence="6 7">
    <name type="scientific">Escherichia coli</name>
    <dbReference type="NCBI Taxonomy" id="562"/>
    <lineage>
        <taxon>Bacteria</taxon>
        <taxon>Pseudomonadati</taxon>
        <taxon>Pseudomonadota</taxon>
        <taxon>Gammaproteobacteria</taxon>
        <taxon>Enterobacterales</taxon>
        <taxon>Enterobacteriaceae</taxon>
        <taxon>Escherichia</taxon>
    </lineage>
</organism>
<dbReference type="InterPro" id="IPR014718">
    <property type="entry name" value="GH-type_carb-bd"/>
</dbReference>
<dbReference type="InterPro" id="IPR050347">
    <property type="entry name" value="Bact_Beta-galactosidase"/>
</dbReference>
<protein>
    <recommendedName>
        <fullName evidence="2">beta-galactosidase</fullName>
        <ecNumber evidence="2">3.2.1.23</ecNumber>
    </recommendedName>
</protein>
<dbReference type="EMBL" id="UGET01000004">
    <property type="protein sequence ID" value="STL81921.1"/>
    <property type="molecule type" value="Genomic_DNA"/>
</dbReference>
<name>A0A377C3G2_ECOLX</name>
<keyword evidence="4 6" id="KW-0326">Glycosidase</keyword>
<dbReference type="InterPro" id="IPR011013">
    <property type="entry name" value="Gal_mutarotase_sf_dom"/>
</dbReference>
<feature type="domain" description="Beta galactosidase small chain/" evidence="5">
    <location>
        <begin position="21"/>
        <end position="302"/>
    </location>
</feature>
<sequence length="328" mass="37323">MPFAPNNARPLTLEDDRLSCTVRGYNFAITFSKMSGKPTSWQVNGESLLTREPKINFFKPMIDNHKQEYEGLWQPNHLQIMQEHLRDFAVEQSDGEVLIISRTVIAPPVFDFGMRCTYIWRIAADGQVNVALSGERYGDYPHIIPCIGFTMGINGEYDQVAYYGRGPGENYADSQQANIIDIWRSTVDAMFENYPFPQNNGNRQHVRWTALTNRHGNGLLVVPQRPINFSAWHYTQENIHAAQHCNELQRSDDITLNLDHQLLGLGSNSWGSECWTPGASGSVTSATLYVAAGFWRRSYRAKAWRRMSSAQGSFPRICTARISNEDHR</sequence>
<dbReference type="GO" id="GO:0004565">
    <property type="term" value="F:beta-galactosidase activity"/>
    <property type="evidence" value="ECO:0007669"/>
    <property type="project" value="UniProtKB-EC"/>
</dbReference>
<gene>
    <name evidence="6" type="primary">ebgA_3</name>
    <name evidence="6" type="ORF">NCTC13148_03119</name>
</gene>
<dbReference type="GO" id="GO:0009341">
    <property type="term" value="C:beta-galactosidase complex"/>
    <property type="evidence" value="ECO:0007669"/>
    <property type="project" value="InterPro"/>
</dbReference>
<dbReference type="EC" id="3.2.1.23" evidence="2"/>
<dbReference type="Proteomes" id="UP000254255">
    <property type="component" value="Unassembled WGS sequence"/>
</dbReference>
<keyword evidence="3 6" id="KW-0378">Hydrolase</keyword>
<dbReference type="GO" id="GO:0030246">
    <property type="term" value="F:carbohydrate binding"/>
    <property type="evidence" value="ECO:0007669"/>
    <property type="project" value="InterPro"/>
</dbReference>
<evidence type="ECO:0000256" key="4">
    <source>
        <dbReference type="ARBA" id="ARBA00023295"/>
    </source>
</evidence>
<dbReference type="Pfam" id="PF02929">
    <property type="entry name" value="Bgal_small_N"/>
    <property type="match status" value="1"/>
</dbReference>
<dbReference type="GO" id="GO:0005990">
    <property type="term" value="P:lactose catabolic process"/>
    <property type="evidence" value="ECO:0007669"/>
    <property type="project" value="TreeGrafter"/>
</dbReference>
<dbReference type="Gene3D" id="2.70.98.10">
    <property type="match status" value="1"/>
</dbReference>
<evidence type="ECO:0000256" key="1">
    <source>
        <dbReference type="ARBA" id="ARBA00001412"/>
    </source>
</evidence>
<evidence type="ECO:0000256" key="3">
    <source>
        <dbReference type="ARBA" id="ARBA00022801"/>
    </source>
</evidence>